<dbReference type="InterPro" id="IPR022385">
    <property type="entry name" value="Rhs_assc_core"/>
</dbReference>
<dbReference type="EMBL" id="CP092418">
    <property type="protein sequence ID" value="USD20641.1"/>
    <property type="molecule type" value="Genomic_DNA"/>
</dbReference>
<dbReference type="Gene3D" id="2.180.10.10">
    <property type="entry name" value="RHS repeat-associated core"/>
    <property type="match status" value="1"/>
</dbReference>
<accession>A0ABY4V8P2</accession>
<dbReference type="InterPro" id="IPR050708">
    <property type="entry name" value="T6SS_VgrG/RHS"/>
</dbReference>
<dbReference type="PRINTS" id="PR00394">
    <property type="entry name" value="RHSPROTEIN"/>
</dbReference>
<dbReference type="RefSeq" id="WP_252083049.1">
    <property type="nucleotide sequence ID" value="NZ_CP092418.1"/>
</dbReference>
<organism evidence="1 2">
    <name type="scientific">Microbulbifer variabilis</name>
    <dbReference type="NCBI Taxonomy" id="266805"/>
    <lineage>
        <taxon>Bacteria</taxon>
        <taxon>Pseudomonadati</taxon>
        <taxon>Pseudomonadota</taxon>
        <taxon>Gammaproteobacteria</taxon>
        <taxon>Cellvibrionales</taxon>
        <taxon>Microbulbiferaceae</taxon>
        <taxon>Microbulbifer</taxon>
    </lineage>
</organism>
<keyword evidence="2" id="KW-1185">Reference proteome</keyword>
<dbReference type="PANTHER" id="PTHR32305:SF15">
    <property type="entry name" value="PROTEIN RHSA-RELATED"/>
    <property type="match status" value="1"/>
</dbReference>
<evidence type="ECO:0000313" key="1">
    <source>
        <dbReference type="EMBL" id="USD20641.1"/>
    </source>
</evidence>
<dbReference type="InterPro" id="IPR027417">
    <property type="entry name" value="P-loop_NTPase"/>
</dbReference>
<gene>
    <name evidence="1" type="ORF">MJO52_16405</name>
</gene>
<evidence type="ECO:0000313" key="2">
    <source>
        <dbReference type="Proteomes" id="UP001055658"/>
    </source>
</evidence>
<protein>
    <recommendedName>
        <fullName evidence="3">RHS repeat-associated core domain-containing protein</fullName>
    </recommendedName>
</protein>
<name>A0ABY4V8P2_9GAMM</name>
<sequence>MVKWCGGVAYKSYGNIAVAHENQIEQPIRFQGQYFDEETGLHYNRFRYYDSRVGEFTQQDPIGLVGGINLYRYCSNPIHWVDPLGLTSSEVVSICPKKAARELSEGKKTQEVYEVNGVWDEERQVLHHDLVQEKLNRITGLGQSVDEPTIFAMRGNSGSGKSRFVNSGGVQGVESMNDIAVINPDEFKKLLIDNTKFPVTHDQVHAESSMLAKRVQAELLKQKDVLKLYGR</sequence>
<proteinExistence type="predicted"/>
<dbReference type="Gene3D" id="3.40.50.300">
    <property type="entry name" value="P-loop containing nucleotide triphosphate hydrolases"/>
    <property type="match status" value="1"/>
</dbReference>
<reference evidence="1" key="1">
    <citation type="submission" date="2022-02" db="EMBL/GenBank/DDBJ databases">
        <title>Coral-associated bacteria.</title>
        <authorList>
            <person name="Tang K."/>
            <person name="Wang X."/>
        </authorList>
    </citation>
    <scope>NUCLEOTIDE SEQUENCE</scope>
    <source>
        <strain evidence="1">SCSIO 43006</strain>
    </source>
</reference>
<dbReference type="Proteomes" id="UP001055658">
    <property type="component" value="Chromosome"/>
</dbReference>
<dbReference type="PANTHER" id="PTHR32305">
    <property type="match status" value="1"/>
</dbReference>
<evidence type="ECO:0008006" key="3">
    <source>
        <dbReference type="Google" id="ProtNLM"/>
    </source>
</evidence>
<dbReference type="NCBIfam" id="TIGR03696">
    <property type="entry name" value="Rhs_assc_core"/>
    <property type="match status" value="1"/>
</dbReference>